<accession>A0A8J9Z2Y5</accession>
<evidence type="ECO:0000256" key="3">
    <source>
        <dbReference type="SAM" id="MobiDB-lite"/>
    </source>
</evidence>
<feature type="region of interest" description="Disordered" evidence="3">
    <location>
        <begin position="57"/>
        <end position="143"/>
    </location>
</feature>
<name>A0A8J9Z2Y5_BRALA</name>
<dbReference type="PANTHER" id="PTHR31882">
    <property type="entry name" value="TNFAIP3-INTERACTING PROTEIN COILED COIL FAMILY MEMBER"/>
    <property type="match status" value="1"/>
</dbReference>
<sequence>MATETKTTPPPGTDPPPPSYDPEAQRLRQENERLREENERLLSRVQGVQVLGEILQDTKCEANGLRNQVDELRSKLSLRSNGESSGEHTPETTEHSTPETTERGERKLDTKAPQTEEDVTAESVEEAETKEEPVTEETDPNQEFVFVSSEESSELTMSSKGTLSWEPELRADLTVPLREDSPVLSRQVLDLEAALGAGSDGSGVAGTLARFAVDVMRRERAYNIQEALIQSMTEENERLKAEFAATQEGKDALIVELRKQNEDLKALNSLLKQEMSHLQAMQDSLGRGFSPIEMVTSADLSESTTQPRIFRGKRYHASPTGFNPIDPLSERRPARTSFTLRSYLCAFSPSLVRSERDREQSEMCAVKSSEGSADQAPIIAELRKRIEELEGQKKEILEVNKQWDVQYKAMKADMGQKVREMETRQEETRRQNAELVNNEEKRQRDIDSMLVSAKKRIEEEERAKDKAVLDHQQEKQRGDTLSARVTLLENQITDMMRQRGNLEAEIRRLNEALGEASSIAVLNPPALQAAERQQAPARPAQPPSQPAQPQPVEPLRTEVEVLRAQVATFREDFEMERRDRERMQGEKDTLRDEITALRMHVDTLTQQACVYEEDFRRERSDKERLQRQLGQMPQGAGEDHHYNIPPQRRHVPPPKLYRPQAPPPYREDPPVYQNYQYPQVYHPPSPHELQQREFDRYRQHGPGRLIPRQYVRTLGHDVVDDVPPRDESVDDHGKTYSPWGHQ</sequence>
<proteinExistence type="predicted"/>
<feature type="compositionally biased region" description="Pro residues" evidence="3">
    <location>
        <begin position="8"/>
        <end position="20"/>
    </location>
</feature>
<keyword evidence="1 2" id="KW-0175">Coiled coil</keyword>
<dbReference type="PANTHER" id="PTHR31882:SF11">
    <property type="entry name" value="HDA1 COMPLEX SUBUNIT 2"/>
    <property type="match status" value="1"/>
</dbReference>
<evidence type="ECO:0000313" key="4">
    <source>
        <dbReference type="EMBL" id="CAH1246196.1"/>
    </source>
</evidence>
<feature type="region of interest" description="Disordered" evidence="3">
    <location>
        <begin position="1"/>
        <end position="23"/>
    </location>
</feature>
<feature type="compositionally biased region" description="Low complexity" evidence="3">
    <location>
        <begin position="670"/>
        <end position="680"/>
    </location>
</feature>
<feature type="compositionally biased region" description="Acidic residues" evidence="3">
    <location>
        <begin position="115"/>
        <end position="140"/>
    </location>
</feature>
<feature type="coiled-coil region" evidence="2">
    <location>
        <begin position="222"/>
        <end position="281"/>
    </location>
</feature>
<feature type="compositionally biased region" description="Basic and acidic residues" evidence="3">
    <location>
        <begin position="689"/>
        <end position="698"/>
    </location>
</feature>
<dbReference type="Gene3D" id="1.20.5.990">
    <property type="entry name" value="Nemo cc2-lz domain - 1d5 darpin complex"/>
    <property type="match status" value="2"/>
</dbReference>
<feature type="region of interest" description="Disordered" evidence="3">
    <location>
        <begin position="416"/>
        <end position="441"/>
    </location>
</feature>
<evidence type="ECO:0000256" key="2">
    <source>
        <dbReference type="SAM" id="Coils"/>
    </source>
</evidence>
<dbReference type="GO" id="GO:0043122">
    <property type="term" value="P:regulation of canonical NF-kappaB signal transduction"/>
    <property type="evidence" value="ECO:0007669"/>
    <property type="project" value="UniProtKB-ARBA"/>
</dbReference>
<dbReference type="GO" id="GO:0005737">
    <property type="term" value="C:cytoplasm"/>
    <property type="evidence" value="ECO:0007669"/>
    <property type="project" value="UniProtKB-ARBA"/>
</dbReference>
<protein>
    <submittedName>
        <fullName evidence="4">TNIP1 protein</fullName>
    </submittedName>
</protein>
<feature type="coiled-coil region" evidence="2">
    <location>
        <begin position="573"/>
        <end position="607"/>
    </location>
</feature>
<gene>
    <name evidence="4" type="primary">TNIP1</name>
    <name evidence="4" type="ORF">BLAG_LOCUS8304</name>
</gene>
<feature type="region of interest" description="Disordered" evidence="3">
    <location>
        <begin position="528"/>
        <end position="553"/>
    </location>
</feature>
<feature type="compositionally biased region" description="Basic and acidic residues" evidence="3">
    <location>
        <begin position="714"/>
        <end position="734"/>
    </location>
</feature>
<feature type="region of interest" description="Disordered" evidence="3">
    <location>
        <begin position="619"/>
        <end position="742"/>
    </location>
</feature>
<organism evidence="4 5">
    <name type="scientific">Branchiostoma lanceolatum</name>
    <name type="common">Common lancelet</name>
    <name type="synonym">Amphioxus lanceolatum</name>
    <dbReference type="NCBI Taxonomy" id="7740"/>
    <lineage>
        <taxon>Eukaryota</taxon>
        <taxon>Metazoa</taxon>
        <taxon>Chordata</taxon>
        <taxon>Cephalochordata</taxon>
        <taxon>Leptocardii</taxon>
        <taxon>Amphioxiformes</taxon>
        <taxon>Branchiostomatidae</taxon>
        <taxon>Branchiostoma</taxon>
    </lineage>
</organism>
<dbReference type="GO" id="GO:0006357">
    <property type="term" value="P:regulation of transcription by RNA polymerase II"/>
    <property type="evidence" value="ECO:0007669"/>
    <property type="project" value="TreeGrafter"/>
</dbReference>
<feature type="compositionally biased region" description="Pro residues" evidence="3">
    <location>
        <begin position="539"/>
        <end position="552"/>
    </location>
</feature>
<feature type="compositionally biased region" description="Low complexity" evidence="3">
    <location>
        <begin position="528"/>
        <end position="538"/>
    </location>
</feature>
<dbReference type="GO" id="GO:0071222">
    <property type="term" value="P:cellular response to lipopolysaccharide"/>
    <property type="evidence" value="ECO:0007669"/>
    <property type="project" value="TreeGrafter"/>
</dbReference>
<keyword evidence="5" id="KW-1185">Reference proteome</keyword>
<feature type="compositionally biased region" description="Basic and acidic residues" evidence="3">
    <location>
        <begin position="85"/>
        <end position="110"/>
    </location>
</feature>
<dbReference type="Proteomes" id="UP000838412">
    <property type="component" value="Chromosome 15"/>
</dbReference>
<dbReference type="EMBL" id="OV696700">
    <property type="protein sequence ID" value="CAH1246196.1"/>
    <property type="molecule type" value="Genomic_DNA"/>
</dbReference>
<dbReference type="AlphaFoldDB" id="A0A8J9Z2Y5"/>
<reference evidence="4" key="1">
    <citation type="submission" date="2022-01" db="EMBL/GenBank/DDBJ databases">
        <authorList>
            <person name="Braso-Vives M."/>
        </authorList>
    </citation>
    <scope>NUCLEOTIDE SEQUENCE</scope>
</reference>
<evidence type="ECO:0000313" key="5">
    <source>
        <dbReference type="Proteomes" id="UP000838412"/>
    </source>
</evidence>
<evidence type="ECO:0000256" key="1">
    <source>
        <dbReference type="ARBA" id="ARBA00023054"/>
    </source>
</evidence>
<dbReference type="OrthoDB" id="10059994at2759"/>
<feature type="compositionally biased region" description="Pro residues" evidence="3">
    <location>
        <begin position="653"/>
        <end position="664"/>
    </location>
</feature>